<keyword evidence="2" id="KW-1185">Reference proteome</keyword>
<accession>A0ACB9NX65</accession>
<evidence type="ECO:0000313" key="2">
    <source>
        <dbReference type="Proteomes" id="UP001057402"/>
    </source>
</evidence>
<reference evidence="2" key="1">
    <citation type="journal article" date="2023" name="Front. Plant Sci.">
        <title>Chromosomal-level genome assembly of Melastoma candidum provides insights into trichome evolution.</title>
        <authorList>
            <person name="Zhong Y."/>
            <person name="Wu W."/>
            <person name="Sun C."/>
            <person name="Zou P."/>
            <person name="Liu Y."/>
            <person name="Dai S."/>
            <person name="Zhou R."/>
        </authorList>
    </citation>
    <scope>NUCLEOTIDE SEQUENCE [LARGE SCALE GENOMIC DNA]</scope>
</reference>
<name>A0ACB9NX65_9MYRT</name>
<protein>
    <submittedName>
        <fullName evidence="1">Uncharacterized protein</fullName>
    </submittedName>
</protein>
<gene>
    <name evidence="1" type="ORF">MLD38_026085</name>
</gene>
<proteinExistence type="predicted"/>
<dbReference type="Proteomes" id="UP001057402">
    <property type="component" value="Chromosome 7"/>
</dbReference>
<evidence type="ECO:0000313" key="1">
    <source>
        <dbReference type="EMBL" id="KAI4341353.1"/>
    </source>
</evidence>
<dbReference type="EMBL" id="CM042886">
    <property type="protein sequence ID" value="KAI4341353.1"/>
    <property type="molecule type" value="Genomic_DNA"/>
</dbReference>
<sequence>MEEVDPCSGYCSRSRTYHSLRPNSPIPPQSLPISLTDFLLSNLPTSNHPLPFLVDDSTGATLSYSDFLSLSDTLSLSLISRYPSLSKSHLAFLLSPNSLHLPLLYFSLLSLGVVLSPGSPLGSPSEIRHQLLLSRPSIAFATSSTSHKLPREMFPLGVVLIDSPEFASMLTRHHPPRPLLENVNGVVQSDTATVLYSSGTTGRVKGVVMSHRSMIAALSRFYNPSNAAVDTGKVVLLNLPMFHVYGMFMMFRAFAGGKTLVLWTEVKKFDVVGMLRVVERYKVNVLPASPPVVVAMLKVRREEREKLDLKSLMTVGSGGAPLGKEISTGFQEKFPRVTLLQGYALTESLLGAGMLSPDEATRQGSVGRLAEDMEAKVVDPSTGESLPPGLKGELWLRGPAIMTGYLGDDKATAETLGPDGWLKTGDLCYFDKDGFLYILDRLKELIKYKAYQVPPAELEQLLLSNPAITDAAVVPYPDEEAGEIPMAFVVRKPGSTITEHQVMDFIAEQVSPYKKIRRVSFVDSIPKTPSGKILRRELRERAVSGSASKL</sequence>
<comment type="caution">
    <text evidence="1">The sequence shown here is derived from an EMBL/GenBank/DDBJ whole genome shotgun (WGS) entry which is preliminary data.</text>
</comment>
<organism evidence="1 2">
    <name type="scientific">Melastoma candidum</name>
    <dbReference type="NCBI Taxonomy" id="119954"/>
    <lineage>
        <taxon>Eukaryota</taxon>
        <taxon>Viridiplantae</taxon>
        <taxon>Streptophyta</taxon>
        <taxon>Embryophyta</taxon>
        <taxon>Tracheophyta</taxon>
        <taxon>Spermatophyta</taxon>
        <taxon>Magnoliopsida</taxon>
        <taxon>eudicotyledons</taxon>
        <taxon>Gunneridae</taxon>
        <taxon>Pentapetalae</taxon>
        <taxon>rosids</taxon>
        <taxon>malvids</taxon>
        <taxon>Myrtales</taxon>
        <taxon>Melastomataceae</taxon>
        <taxon>Melastomatoideae</taxon>
        <taxon>Melastomateae</taxon>
        <taxon>Melastoma</taxon>
    </lineage>
</organism>